<keyword evidence="3" id="KW-0804">Transcription</keyword>
<dbReference type="GO" id="GO:0000976">
    <property type="term" value="F:transcription cis-regulatory region binding"/>
    <property type="evidence" value="ECO:0007669"/>
    <property type="project" value="TreeGrafter"/>
</dbReference>
<keyword evidence="7" id="KW-1185">Reference proteome</keyword>
<dbReference type="SUPFAM" id="SSF48498">
    <property type="entry name" value="Tetracyclin repressor-like, C-terminal domain"/>
    <property type="match status" value="1"/>
</dbReference>
<evidence type="ECO:0000313" key="7">
    <source>
        <dbReference type="Proteomes" id="UP000380867"/>
    </source>
</evidence>
<dbReference type="InterPro" id="IPR001647">
    <property type="entry name" value="HTH_TetR"/>
</dbReference>
<dbReference type="EMBL" id="SDPQ02000003">
    <property type="protein sequence ID" value="KAA1396022.1"/>
    <property type="molecule type" value="Genomic_DNA"/>
</dbReference>
<dbReference type="InterPro" id="IPR036271">
    <property type="entry name" value="Tet_transcr_reg_TetR-rel_C_sf"/>
</dbReference>
<protein>
    <submittedName>
        <fullName evidence="6">TetR family transcriptional regulator</fullName>
    </submittedName>
</protein>
<evidence type="ECO:0000256" key="3">
    <source>
        <dbReference type="ARBA" id="ARBA00023163"/>
    </source>
</evidence>
<evidence type="ECO:0000313" key="6">
    <source>
        <dbReference type="EMBL" id="KAA1396022.1"/>
    </source>
</evidence>
<comment type="caution">
    <text evidence="6">The sequence shown here is derived from an EMBL/GenBank/DDBJ whole genome shotgun (WGS) entry which is preliminary data.</text>
</comment>
<keyword evidence="2 4" id="KW-0238">DNA-binding</keyword>
<evidence type="ECO:0000259" key="5">
    <source>
        <dbReference type="PROSITE" id="PS50977"/>
    </source>
</evidence>
<feature type="DNA-binding region" description="H-T-H motif" evidence="4">
    <location>
        <begin position="32"/>
        <end position="51"/>
    </location>
</feature>
<organism evidence="6 7">
    <name type="scientific">Aeromicrobium ginsengisoli</name>
    <dbReference type="NCBI Taxonomy" id="363867"/>
    <lineage>
        <taxon>Bacteria</taxon>
        <taxon>Bacillati</taxon>
        <taxon>Actinomycetota</taxon>
        <taxon>Actinomycetes</taxon>
        <taxon>Propionibacteriales</taxon>
        <taxon>Nocardioidaceae</taxon>
        <taxon>Aeromicrobium</taxon>
    </lineage>
</organism>
<gene>
    <name evidence="6" type="ORF">ESP70_018020</name>
</gene>
<feature type="domain" description="HTH tetR-type" evidence="5">
    <location>
        <begin position="9"/>
        <end position="69"/>
    </location>
</feature>
<dbReference type="InterPro" id="IPR050109">
    <property type="entry name" value="HTH-type_TetR-like_transc_reg"/>
</dbReference>
<dbReference type="PRINTS" id="PR00400">
    <property type="entry name" value="TETREPRESSOR"/>
</dbReference>
<dbReference type="InterPro" id="IPR009057">
    <property type="entry name" value="Homeodomain-like_sf"/>
</dbReference>
<keyword evidence="1" id="KW-0805">Transcription regulation</keyword>
<proteinExistence type="predicted"/>
<dbReference type="PRINTS" id="PR00455">
    <property type="entry name" value="HTHTETR"/>
</dbReference>
<evidence type="ECO:0000256" key="4">
    <source>
        <dbReference type="PROSITE-ProRule" id="PRU00335"/>
    </source>
</evidence>
<dbReference type="GO" id="GO:0046677">
    <property type="term" value="P:response to antibiotic"/>
    <property type="evidence" value="ECO:0007669"/>
    <property type="project" value="InterPro"/>
</dbReference>
<name>A0A5M4FDL2_9ACTN</name>
<dbReference type="PANTHER" id="PTHR30055">
    <property type="entry name" value="HTH-TYPE TRANSCRIPTIONAL REGULATOR RUTR"/>
    <property type="match status" value="1"/>
</dbReference>
<dbReference type="Proteomes" id="UP000380867">
    <property type="component" value="Unassembled WGS sequence"/>
</dbReference>
<dbReference type="Pfam" id="PF00440">
    <property type="entry name" value="TetR_N"/>
    <property type="match status" value="1"/>
</dbReference>
<dbReference type="GO" id="GO:0045892">
    <property type="term" value="P:negative regulation of DNA-templated transcription"/>
    <property type="evidence" value="ECO:0007669"/>
    <property type="project" value="InterPro"/>
</dbReference>
<dbReference type="AlphaFoldDB" id="A0A5M4FDL2"/>
<dbReference type="Gene3D" id="1.10.357.10">
    <property type="entry name" value="Tetracycline Repressor, domain 2"/>
    <property type="match status" value="1"/>
</dbReference>
<accession>A0A5M4FDL2</accession>
<dbReference type="OrthoDB" id="329481at2"/>
<dbReference type="SUPFAM" id="SSF46689">
    <property type="entry name" value="Homeodomain-like"/>
    <property type="match status" value="1"/>
</dbReference>
<reference evidence="6" key="1">
    <citation type="submission" date="2019-09" db="EMBL/GenBank/DDBJ databases">
        <authorList>
            <person name="Li J."/>
        </authorList>
    </citation>
    <scope>NUCLEOTIDE SEQUENCE [LARGE SCALE GENOMIC DNA]</scope>
    <source>
        <strain evidence="6">JCM 14732</strain>
    </source>
</reference>
<evidence type="ECO:0000256" key="2">
    <source>
        <dbReference type="ARBA" id="ARBA00023125"/>
    </source>
</evidence>
<dbReference type="InterPro" id="IPR003012">
    <property type="entry name" value="Tet_transcr_reg_TetR"/>
</dbReference>
<dbReference type="GO" id="GO:0003700">
    <property type="term" value="F:DNA-binding transcription factor activity"/>
    <property type="evidence" value="ECO:0007669"/>
    <property type="project" value="TreeGrafter"/>
</dbReference>
<evidence type="ECO:0000256" key="1">
    <source>
        <dbReference type="ARBA" id="ARBA00023015"/>
    </source>
</evidence>
<dbReference type="PROSITE" id="PS50977">
    <property type="entry name" value="HTH_TETR_2"/>
    <property type="match status" value="1"/>
</dbReference>
<sequence>MSTVKSKNSLNPTLVVDRALEIVDAEGLDGLTVRKVADAFGVTPMALYWHFANKEALLAAVGDAVVSSLRVPDEGLPLEHYLREAMTSLVDVMRAHPSACPLVAQQIMQAEVGRDLTERFLDKLAIAGFDVERSSAVAHYAMQIAMTLVSREPGAELAFKPEDREAVLERKRASLASLPEDRYPRLRAAADAMIECPNTDEYYADGIAIFVAGVMADARALAQA</sequence>
<dbReference type="PANTHER" id="PTHR30055:SF151">
    <property type="entry name" value="TRANSCRIPTIONAL REGULATORY PROTEIN"/>
    <property type="match status" value="1"/>
</dbReference>